<dbReference type="OrthoDB" id="193467at2759"/>
<organism evidence="2 3">
    <name type="scientific">Xylona heveae (strain CBS 132557 / TC161)</name>
    <dbReference type="NCBI Taxonomy" id="1328760"/>
    <lineage>
        <taxon>Eukaryota</taxon>
        <taxon>Fungi</taxon>
        <taxon>Dikarya</taxon>
        <taxon>Ascomycota</taxon>
        <taxon>Pezizomycotina</taxon>
        <taxon>Xylonomycetes</taxon>
        <taxon>Xylonales</taxon>
        <taxon>Xylonaceae</taxon>
        <taxon>Xylona</taxon>
    </lineage>
</organism>
<keyword evidence="3" id="KW-1185">Reference proteome</keyword>
<dbReference type="InParanoid" id="A0A165G4H1"/>
<feature type="region of interest" description="Disordered" evidence="1">
    <location>
        <begin position="1"/>
        <end position="63"/>
    </location>
</feature>
<reference evidence="2 3" key="1">
    <citation type="journal article" date="2016" name="Fungal Biol.">
        <title>The genome of Xylona heveae provides a window into fungal endophytism.</title>
        <authorList>
            <person name="Gazis R."/>
            <person name="Kuo A."/>
            <person name="Riley R."/>
            <person name="LaButti K."/>
            <person name="Lipzen A."/>
            <person name="Lin J."/>
            <person name="Amirebrahimi M."/>
            <person name="Hesse C.N."/>
            <person name="Spatafora J.W."/>
            <person name="Henrissat B."/>
            <person name="Hainaut M."/>
            <person name="Grigoriev I.V."/>
            <person name="Hibbett D.S."/>
        </authorList>
    </citation>
    <scope>NUCLEOTIDE SEQUENCE [LARGE SCALE GENOMIC DNA]</scope>
    <source>
        <strain evidence="2 3">TC161</strain>
    </source>
</reference>
<dbReference type="RefSeq" id="XP_018187283.1">
    <property type="nucleotide sequence ID" value="XM_018329374.1"/>
</dbReference>
<feature type="region of interest" description="Disordered" evidence="1">
    <location>
        <begin position="255"/>
        <end position="310"/>
    </location>
</feature>
<evidence type="ECO:0000313" key="2">
    <source>
        <dbReference type="EMBL" id="KZF21728.1"/>
    </source>
</evidence>
<accession>A0A165G4H1</accession>
<feature type="compositionally biased region" description="Low complexity" evidence="1">
    <location>
        <begin position="15"/>
        <end position="28"/>
    </location>
</feature>
<sequence length="603" mass="65877">MPKKHRPQFTKLEGTSSSSTSSPTRRTTGGASDSPQQSVNDLLRHLRRSQNAGTAEQRARERELAAVATAPTVHPSLRELLHIPEIPAPRSRRPPRRHGLFRDRGPAGPPPPLSWLTESIHAPAQIQEMDRRRTISRARPRHVDRLPGMRLPRDSRSLIHQCLRALATNWEWHVVYDQYYLATLPAGLKSALLSYIGVYGSDNGVGIDGLRILFLNPGELEDATPAAETTHLDLTGAVGRSIGMKQLGQYLFPPVPAPGPATGSSTSAATATTATTAMGTSSSSETSQPAPAAPAILEESTSSPPPFPEITELSDVLESWEDEADAEEQVNAKSNFIPQPLSFNNTRFPHLTHLSLSHPGPGASWSRLLSLSSHLATLTHLSLAYWPPPSLTPNSRTATAVSKFSPAVSYGGTTIYSAFEGDWLEAASILRRLSRATYCLRWLDLEGCTSWLGALKWDVDGHGIEWNAAWRRVEYVNLSQGWLPKSYEKEMMGSEHHSLVTSTTTTVPPIETAQIDRSPRATGRTGTSDETTPVNDLDGSDSWDDGLSEERDVSDWLTNARLILAVAGAIRQRRALGKGSGKVPITVDCGWRGWWIDKEVIGH</sequence>
<dbReference type="AlphaFoldDB" id="A0A165G4H1"/>
<feature type="region of interest" description="Disordered" evidence="1">
    <location>
        <begin position="500"/>
        <end position="548"/>
    </location>
</feature>
<dbReference type="OMA" id="GTNYYSH"/>
<evidence type="ECO:0000313" key="3">
    <source>
        <dbReference type="Proteomes" id="UP000076632"/>
    </source>
</evidence>
<feature type="compositionally biased region" description="Polar residues" evidence="1">
    <location>
        <begin position="29"/>
        <end position="40"/>
    </location>
</feature>
<name>A0A165G4H1_XYLHT</name>
<dbReference type="GeneID" id="28894511"/>
<dbReference type="STRING" id="1328760.A0A165G4H1"/>
<gene>
    <name evidence="2" type="ORF">L228DRAFT_158667</name>
</gene>
<feature type="compositionally biased region" description="Low complexity" evidence="1">
    <location>
        <begin position="500"/>
        <end position="512"/>
    </location>
</feature>
<feature type="compositionally biased region" description="Basic residues" evidence="1">
    <location>
        <begin position="90"/>
        <end position="99"/>
    </location>
</feature>
<evidence type="ECO:0008006" key="4">
    <source>
        <dbReference type="Google" id="ProtNLM"/>
    </source>
</evidence>
<feature type="compositionally biased region" description="Acidic residues" evidence="1">
    <location>
        <begin position="538"/>
        <end position="547"/>
    </location>
</feature>
<feature type="compositionally biased region" description="Low complexity" evidence="1">
    <location>
        <begin position="260"/>
        <end position="302"/>
    </location>
</feature>
<dbReference type="Proteomes" id="UP000076632">
    <property type="component" value="Unassembled WGS sequence"/>
</dbReference>
<protein>
    <recommendedName>
        <fullName evidence="4">Tafazzin</fullName>
    </recommendedName>
</protein>
<evidence type="ECO:0000256" key="1">
    <source>
        <dbReference type="SAM" id="MobiDB-lite"/>
    </source>
</evidence>
<feature type="compositionally biased region" description="Polar residues" evidence="1">
    <location>
        <begin position="524"/>
        <end position="534"/>
    </location>
</feature>
<proteinExistence type="predicted"/>
<feature type="region of interest" description="Disordered" evidence="1">
    <location>
        <begin position="78"/>
        <end position="116"/>
    </location>
</feature>
<dbReference type="EMBL" id="KV407460">
    <property type="protein sequence ID" value="KZF21728.1"/>
    <property type="molecule type" value="Genomic_DNA"/>
</dbReference>